<evidence type="ECO:0000256" key="9">
    <source>
        <dbReference type="ARBA" id="ARBA00022984"/>
    </source>
</evidence>
<comment type="caution">
    <text evidence="20">The sequence shown here is derived from an EMBL/GenBank/DDBJ whole genome shotgun (WGS) entry which is preliminary data.</text>
</comment>
<keyword evidence="6 17" id="KW-0812">Transmembrane</keyword>
<dbReference type="PANTHER" id="PTHR30622">
    <property type="entry name" value="UNDECAPRENYL-DIPHOSPHATASE"/>
    <property type="match status" value="1"/>
</dbReference>
<evidence type="ECO:0000256" key="10">
    <source>
        <dbReference type="ARBA" id="ARBA00022989"/>
    </source>
</evidence>
<feature type="transmembrane region" description="Helical" evidence="17">
    <location>
        <begin position="125"/>
        <end position="145"/>
    </location>
</feature>
<dbReference type="PANTHER" id="PTHR30622:SF4">
    <property type="entry name" value="UNDECAPRENYL-DIPHOSPHATASE"/>
    <property type="match status" value="1"/>
</dbReference>
<feature type="transmembrane region" description="Helical" evidence="17">
    <location>
        <begin position="296"/>
        <end position="315"/>
    </location>
</feature>
<proteinExistence type="inferred from homology"/>
<dbReference type="EMBL" id="JHEG04000001">
    <property type="protein sequence ID" value="KAF3887164.1"/>
    <property type="molecule type" value="Genomic_DNA"/>
</dbReference>
<keyword evidence="11 17" id="KW-0472">Membrane</keyword>
<evidence type="ECO:0000256" key="14">
    <source>
        <dbReference type="ARBA" id="ARBA00032707"/>
    </source>
</evidence>
<evidence type="ECO:0000256" key="6">
    <source>
        <dbReference type="ARBA" id="ARBA00022692"/>
    </source>
</evidence>
<sequence length="318" mass="33763">MILSKRQLFVILSVSSAALSIALEPLKAFGTQPTSANGAQHMNIFQALVLGFVQGATEFLPISSTAHLKVVPVILGWGDPGVAFTAVIQLGSIAAVLWYFWGDLTQLVVGATKAISRSDYQDKDFRVSLGILIGTLPIIVCGLLIKKLIPDFDNSPLRSLGAIAIASIFMSVLLGIAEKLGKRKREFSQLEMSDGISMGLAQAMALIPGVSRSGSTLTAGLLIGLERATAARFSFLLGIPAITLAGLVELKGLFELGFGDNLVPLIVGTVSSAVFSYLAIAGLLRFLKTRSTWVFIWYRLVFGIVILGLIGAGILTNQ</sequence>
<dbReference type="Proteomes" id="UP000029738">
    <property type="component" value="Unassembled WGS sequence"/>
</dbReference>
<organism evidence="20">
    <name type="scientific">Tolypothrix bouteillei VB521301</name>
    <dbReference type="NCBI Taxonomy" id="1479485"/>
    <lineage>
        <taxon>Bacteria</taxon>
        <taxon>Bacillati</taxon>
        <taxon>Cyanobacteriota</taxon>
        <taxon>Cyanophyceae</taxon>
        <taxon>Nostocales</taxon>
        <taxon>Tolypothrichaceae</taxon>
        <taxon>Tolypothrix</taxon>
    </lineage>
</organism>
<evidence type="ECO:0000256" key="13">
    <source>
        <dbReference type="ARBA" id="ARBA00023316"/>
    </source>
</evidence>
<evidence type="ECO:0000256" key="15">
    <source>
        <dbReference type="ARBA" id="ARBA00032932"/>
    </source>
</evidence>
<dbReference type="RefSeq" id="WP_038081107.1">
    <property type="nucleotide sequence ID" value="NZ_JHEG04000001.1"/>
</dbReference>
<dbReference type="EC" id="3.6.1.27" evidence="3 17"/>
<comment type="function">
    <text evidence="17">Catalyzes the dephosphorylation of undecaprenyl diphosphate (UPP). Confers resistance to bacitracin.</text>
</comment>
<accession>A0A0C1R5W7</accession>
<dbReference type="Pfam" id="PF02673">
    <property type="entry name" value="BacA"/>
    <property type="match status" value="1"/>
</dbReference>
<evidence type="ECO:0000313" key="21">
    <source>
        <dbReference type="Proteomes" id="UP000029738"/>
    </source>
</evidence>
<feature type="transmembrane region" description="Helical" evidence="17">
    <location>
        <begin position="82"/>
        <end position="101"/>
    </location>
</feature>
<reference evidence="20" key="1">
    <citation type="journal article" date="2015" name="Genome Announc.">
        <title>Draft Genome Sequence of Tolypothrix boutellei Strain VB521301.</title>
        <authorList>
            <person name="Chandrababunaidu M.M."/>
            <person name="Singh D."/>
            <person name="Sen D."/>
            <person name="Bhan S."/>
            <person name="Das S."/>
            <person name="Gupta A."/>
            <person name="Adhikary S.P."/>
            <person name="Tripathy S."/>
        </authorList>
    </citation>
    <scope>NUCLEOTIDE SEQUENCE</scope>
    <source>
        <strain evidence="20">VB521301</strain>
    </source>
</reference>
<evidence type="ECO:0000256" key="11">
    <source>
        <dbReference type="ARBA" id="ARBA00023136"/>
    </source>
</evidence>
<keyword evidence="9 17" id="KW-0573">Peptidoglycan synthesis</keyword>
<dbReference type="InterPro" id="IPR003824">
    <property type="entry name" value="UppP"/>
</dbReference>
<evidence type="ECO:0000256" key="12">
    <source>
        <dbReference type="ARBA" id="ARBA00023251"/>
    </source>
</evidence>
<dbReference type="GO" id="GO:0071555">
    <property type="term" value="P:cell wall organization"/>
    <property type="evidence" value="ECO:0007669"/>
    <property type="project" value="UniProtKB-KW"/>
</dbReference>
<reference evidence="19" key="2">
    <citation type="submission" date="2019-11" db="EMBL/GenBank/DDBJ databases">
        <title>Improved Assembly of Tolypothrix boutellei genome.</title>
        <authorList>
            <person name="Sarangi A.N."/>
            <person name="Mukherjee M."/>
            <person name="Ghosh S."/>
            <person name="Singh D."/>
            <person name="Das A."/>
            <person name="Kant S."/>
            <person name="Prusty A."/>
            <person name="Tripathy S."/>
        </authorList>
    </citation>
    <scope>NUCLEOTIDE SEQUENCE</scope>
    <source>
        <strain evidence="19">VB521301</strain>
    </source>
</reference>
<feature type="transmembrane region" description="Helical" evidence="17">
    <location>
        <begin position="262"/>
        <end position="284"/>
    </location>
</feature>
<comment type="similarity">
    <text evidence="2 17">Belongs to the UppP family.</text>
</comment>
<protein>
    <recommendedName>
        <fullName evidence="4 17">Undecaprenyl-diphosphatase</fullName>
        <ecNumber evidence="3 17">3.6.1.27</ecNumber>
    </recommendedName>
    <alternativeName>
        <fullName evidence="15 17">Bacitracin resistance protein</fullName>
    </alternativeName>
    <alternativeName>
        <fullName evidence="14 17">Undecaprenyl pyrophosphate phosphatase</fullName>
    </alternativeName>
</protein>
<evidence type="ECO:0000256" key="4">
    <source>
        <dbReference type="ARBA" id="ARBA00021581"/>
    </source>
</evidence>
<dbReference type="GO" id="GO:0050380">
    <property type="term" value="F:undecaprenyl-diphosphatase activity"/>
    <property type="evidence" value="ECO:0007669"/>
    <property type="project" value="UniProtKB-UniRule"/>
</dbReference>
<feature type="signal peptide" evidence="18">
    <location>
        <begin position="1"/>
        <end position="22"/>
    </location>
</feature>
<keyword evidence="7 17" id="KW-0378">Hydrolase</keyword>
<evidence type="ECO:0000256" key="17">
    <source>
        <dbReference type="HAMAP-Rule" id="MF_01006"/>
    </source>
</evidence>
<comment type="subcellular location">
    <subcellularLocation>
        <location evidence="1 17">Cell membrane</location>
        <topology evidence="1 17">Multi-pass membrane protein</topology>
    </subcellularLocation>
</comment>
<dbReference type="HAMAP" id="MF_01006">
    <property type="entry name" value="Undec_diphosphatase"/>
    <property type="match status" value="1"/>
</dbReference>
<keyword evidence="8 17" id="KW-0133">Cell shape</keyword>
<evidence type="ECO:0000256" key="5">
    <source>
        <dbReference type="ARBA" id="ARBA00022475"/>
    </source>
</evidence>
<comment type="miscellaneous">
    <text evidence="17">Bacitracin is thought to be involved in the inhibition of peptidoglycan synthesis by sequestering undecaprenyl diphosphate, thereby reducing the pool of lipid carrier available.</text>
</comment>
<dbReference type="NCBIfam" id="NF001394">
    <property type="entry name" value="PRK00281.2-5"/>
    <property type="match status" value="1"/>
</dbReference>
<feature type="transmembrane region" description="Helical" evidence="17">
    <location>
        <begin position="230"/>
        <end position="250"/>
    </location>
</feature>
<keyword evidence="21" id="KW-1185">Reference proteome</keyword>
<keyword evidence="12 17" id="KW-0046">Antibiotic resistance</keyword>
<evidence type="ECO:0000256" key="2">
    <source>
        <dbReference type="ARBA" id="ARBA00010621"/>
    </source>
</evidence>
<dbReference type="GO" id="GO:0009252">
    <property type="term" value="P:peptidoglycan biosynthetic process"/>
    <property type="evidence" value="ECO:0007669"/>
    <property type="project" value="UniProtKB-KW"/>
</dbReference>
<dbReference type="NCBIfam" id="TIGR00753">
    <property type="entry name" value="undec_PP_bacA"/>
    <property type="match status" value="1"/>
</dbReference>
<evidence type="ECO:0000256" key="7">
    <source>
        <dbReference type="ARBA" id="ARBA00022801"/>
    </source>
</evidence>
<dbReference type="GO" id="GO:0008360">
    <property type="term" value="P:regulation of cell shape"/>
    <property type="evidence" value="ECO:0007669"/>
    <property type="project" value="UniProtKB-KW"/>
</dbReference>
<gene>
    <name evidence="17" type="primary">uppP</name>
    <name evidence="20" type="ORF">DA73_0222150</name>
    <name evidence="19" type="ORF">DA73_0400017980</name>
</gene>
<dbReference type="GO" id="GO:0005886">
    <property type="term" value="C:plasma membrane"/>
    <property type="evidence" value="ECO:0007669"/>
    <property type="project" value="UniProtKB-SubCell"/>
</dbReference>
<evidence type="ECO:0000256" key="16">
    <source>
        <dbReference type="ARBA" id="ARBA00047594"/>
    </source>
</evidence>
<feature type="chain" id="PRO_5036532980" description="Undecaprenyl-diphosphatase" evidence="18">
    <location>
        <begin position="23"/>
        <end position="318"/>
    </location>
</feature>
<dbReference type="EMBL" id="JHEG02000048">
    <property type="protein sequence ID" value="KIE11108.1"/>
    <property type="molecule type" value="Genomic_DNA"/>
</dbReference>
<evidence type="ECO:0000256" key="3">
    <source>
        <dbReference type="ARBA" id="ARBA00012374"/>
    </source>
</evidence>
<dbReference type="STRING" id="1479485.DA73_0222150"/>
<dbReference type="OrthoDB" id="9808289at2"/>
<evidence type="ECO:0000256" key="1">
    <source>
        <dbReference type="ARBA" id="ARBA00004651"/>
    </source>
</evidence>
<dbReference type="GO" id="GO:0046677">
    <property type="term" value="P:response to antibiotic"/>
    <property type="evidence" value="ECO:0007669"/>
    <property type="project" value="UniProtKB-UniRule"/>
</dbReference>
<keyword evidence="18" id="KW-0732">Signal</keyword>
<evidence type="ECO:0000313" key="19">
    <source>
        <dbReference type="EMBL" id="KAF3887164.1"/>
    </source>
</evidence>
<name>A0A0C1R5W7_9CYAN</name>
<keyword evidence="13 17" id="KW-0961">Cell wall biogenesis/degradation</keyword>
<dbReference type="AlphaFoldDB" id="A0A0C1R5W7"/>
<comment type="catalytic activity">
    <reaction evidence="16 17">
        <text>di-trans,octa-cis-undecaprenyl diphosphate + H2O = di-trans,octa-cis-undecaprenyl phosphate + phosphate + H(+)</text>
        <dbReference type="Rhea" id="RHEA:28094"/>
        <dbReference type="ChEBI" id="CHEBI:15377"/>
        <dbReference type="ChEBI" id="CHEBI:15378"/>
        <dbReference type="ChEBI" id="CHEBI:43474"/>
        <dbReference type="ChEBI" id="CHEBI:58405"/>
        <dbReference type="ChEBI" id="CHEBI:60392"/>
        <dbReference type="EC" id="3.6.1.27"/>
    </reaction>
</comment>
<feature type="transmembrane region" description="Helical" evidence="17">
    <location>
        <begin position="157"/>
        <end position="176"/>
    </location>
</feature>
<evidence type="ECO:0000256" key="18">
    <source>
        <dbReference type="SAM" id="SignalP"/>
    </source>
</evidence>
<keyword evidence="5 17" id="KW-1003">Cell membrane</keyword>
<evidence type="ECO:0000256" key="8">
    <source>
        <dbReference type="ARBA" id="ARBA00022960"/>
    </source>
</evidence>
<keyword evidence="10 17" id="KW-1133">Transmembrane helix</keyword>
<evidence type="ECO:0000313" key="20">
    <source>
        <dbReference type="EMBL" id="KIE11108.1"/>
    </source>
</evidence>